<dbReference type="RefSeq" id="WP_134435917.1">
    <property type="nucleotide sequence ID" value="NZ_SOML01000003.1"/>
</dbReference>
<evidence type="ECO:0000313" key="3">
    <source>
        <dbReference type="Proteomes" id="UP000297861"/>
    </source>
</evidence>
<name>A0A4Y8L7B3_9BACT</name>
<evidence type="ECO:0000313" key="2">
    <source>
        <dbReference type="EMBL" id="TFD97392.1"/>
    </source>
</evidence>
<dbReference type="InterPro" id="IPR013783">
    <property type="entry name" value="Ig-like_fold"/>
</dbReference>
<accession>A0A4Y8L7B3</accession>
<sequence>MRRIIYISLVLIFCQMHLYAQKETSWWYFGFNAGLNFNSLSNVTANDGTIVSDMPTAVIGSINTREGCCVVSTYDGKLLFATDGITVYNKNNTVMTNGTGLLGDPSAAQSAITFPMPGSTTKYYIITIPAAEGTQHGIRYSIVDITQSSGLGAVTTKNALIKSGSLSENIAIIPHSNGEDYWMIHRSAKSFFVWAITVTGINLSHATYTNSSVSTNLAVTIIVSPDFTKIFSTAGTTYVTADFDPSTGIVSGIKAHVDVVNIYSGTFSSNSQYLYAAGGRTNQNAYLTSWSDLRNTAAKFTQIFAGPVNLLRASDKRIYGIQSGSTPTSSTKHLYVIEDPDGGDTVSKYFPNYLVNGAHMGLPTFAVGFIRIIPKERPFACTANNRTYGVEVDLSGGNAPVKLEWDFGDGSAKVIQGVSSSQSKYSQVHSYNNSGLYTIEVTPYKGDGTALTPITMQANIVNCSLKSNHMTRSELLNSKQQKK</sequence>
<comment type="caution">
    <text evidence="2">The sequence shown here is derived from an EMBL/GenBank/DDBJ whole genome shotgun (WGS) entry which is preliminary data.</text>
</comment>
<dbReference type="Proteomes" id="UP000297861">
    <property type="component" value="Unassembled WGS sequence"/>
</dbReference>
<protein>
    <recommendedName>
        <fullName evidence="1">PKD domain-containing protein</fullName>
    </recommendedName>
</protein>
<feature type="domain" description="PKD" evidence="1">
    <location>
        <begin position="400"/>
        <end position="442"/>
    </location>
</feature>
<dbReference type="AlphaFoldDB" id="A0A4Y8L7B3"/>
<keyword evidence="3" id="KW-1185">Reference proteome</keyword>
<dbReference type="EMBL" id="SOML01000003">
    <property type="protein sequence ID" value="TFD97392.1"/>
    <property type="molecule type" value="Genomic_DNA"/>
</dbReference>
<organism evidence="2 3">
    <name type="scientific">Dysgonomonas capnocytophagoides</name>
    <dbReference type="NCBI Taxonomy" id="45254"/>
    <lineage>
        <taxon>Bacteria</taxon>
        <taxon>Pseudomonadati</taxon>
        <taxon>Bacteroidota</taxon>
        <taxon>Bacteroidia</taxon>
        <taxon>Bacteroidales</taxon>
        <taxon>Dysgonomonadaceae</taxon>
        <taxon>Dysgonomonas</taxon>
    </lineage>
</organism>
<dbReference type="PROSITE" id="PS50093">
    <property type="entry name" value="PKD"/>
    <property type="match status" value="1"/>
</dbReference>
<gene>
    <name evidence="2" type="ORF">E2605_06925</name>
</gene>
<reference evidence="2 3" key="1">
    <citation type="submission" date="2019-03" db="EMBL/GenBank/DDBJ databases">
        <title>San Antonio Military Medical Center submission to MRSN (WRAIR), pending publication.</title>
        <authorList>
            <person name="Blyth D.M."/>
            <person name="Mccarthy S.L."/>
            <person name="Schall S.E."/>
            <person name="Stam J.A."/>
            <person name="Ong A.C."/>
            <person name="Mcgann P.T."/>
        </authorList>
    </citation>
    <scope>NUCLEOTIDE SEQUENCE [LARGE SCALE GENOMIC DNA]</scope>
    <source>
        <strain evidence="2 3">MRSN571793</strain>
    </source>
</reference>
<dbReference type="SUPFAM" id="SSF49299">
    <property type="entry name" value="PKD domain"/>
    <property type="match status" value="1"/>
</dbReference>
<proteinExistence type="predicted"/>
<dbReference type="InterPro" id="IPR035986">
    <property type="entry name" value="PKD_dom_sf"/>
</dbReference>
<evidence type="ECO:0000259" key="1">
    <source>
        <dbReference type="PROSITE" id="PS50093"/>
    </source>
</evidence>
<dbReference type="Gene3D" id="2.60.40.10">
    <property type="entry name" value="Immunoglobulins"/>
    <property type="match status" value="1"/>
</dbReference>
<dbReference type="InterPro" id="IPR000601">
    <property type="entry name" value="PKD_dom"/>
</dbReference>
<dbReference type="OrthoDB" id="993841at2"/>